<dbReference type="InterPro" id="IPR023997">
    <property type="entry name" value="TonB-dep_OMP_SusC/RagA_CS"/>
</dbReference>
<name>A0ABV5FF64_9FLAO</name>
<evidence type="ECO:0000256" key="6">
    <source>
        <dbReference type="ARBA" id="ARBA00023136"/>
    </source>
</evidence>
<evidence type="ECO:0000259" key="11">
    <source>
        <dbReference type="Pfam" id="PF07715"/>
    </source>
</evidence>
<organism evidence="12 13">
    <name type="scientific">Mariniflexile ostreae</name>
    <dbReference type="NCBI Taxonomy" id="1520892"/>
    <lineage>
        <taxon>Bacteria</taxon>
        <taxon>Pseudomonadati</taxon>
        <taxon>Bacteroidota</taxon>
        <taxon>Flavobacteriia</taxon>
        <taxon>Flavobacteriales</taxon>
        <taxon>Flavobacteriaceae</taxon>
        <taxon>Mariniflexile</taxon>
    </lineage>
</organism>
<dbReference type="Gene3D" id="2.170.130.10">
    <property type="entry name" value="TonB-dependent receptor, plug domain"/>
    <property type="match status" value="1"/>
</dbReference>
<keyword evidence="6 8" id="KW-0472">Membrane</keyword>
<comment type="caution">
    <text evidence="12">The sequence shown here is derived from an EMBL/GenBank/DDBJ whole genome shotgun (WGS) entry which is preliminary data.</text>
</comment>
<feature type="domain" description="TonB-dependent receptor-like beta-barrel" evidence="10">
    <location>
        <begin position="391"/>
        <end position="806"/>
    </location>
</feature>
<keyword evidence="4 8" id="KW-0812">Transmembrane</keyword>
<comment type="subcellular location">
    <subcellularLocation>
        <location evidence="1 8">Cell outer membrane</location>
        <topology evidence="1 8">Multi-pass membrane protein</topology>
    </subcellularLocation>
</comment>
<dbReference type="SUPFAM" id="SSF49464">
    <property type="entry name" value="Carboxypeptidase regulatory domain-like"/>
    <property type="match status" value="1"/>
</dbReference>
<keyword evidence="5 9" id="KW-0798">TonB box</keyword>
<dbReference type="SUPFAM" id="SSF56935">
    <property type="entry name" value="Porins"/>
    <property type="match status" value="1"/>
</dbReference>
<reference evidence="12 13" key="1">
    <citation type="submission" date="2024-09" db="EMBL/GenBank/DDBJ databases">
        <authorList>
            <person name="Sun Q."/>
            <person name="Mori K."/>
        </authorList>
    </citation>
    <scope>NUCLEOTIDE SEQUENCE [LARGE SCALE GENOMIC DNA]</scope>
    <source>
        <strain evidence="12 13">CECT 8622</strain>
    </source>
</reference>
<dbReference type="Proteomes" id="UP001589585">
    <property type="component" value="Unassembled WGS sequence"/>
</dbReference>
<evidence type="ECO:0000256" key="4">
    <source>
        <dbReference type="ARBA" id="ARBA00022692"/>
    </source>
</evidence>
<dbReference type="NCBIfam" id="TIGR04057">
    <property type="entry name" value="SusC_RagA_signa"/>
    <property type="match status" value="1"/>
</dbReference>
<dbReference type="NCBIfam" id="TIGR04056">
    <property type="entry name" value="OMP_RagA_SusC"/>
    <property type="match status" value="1"/>
</dbReference>
<dbReference type="Gene3D" id="2.60.40.1120">
    <property type="entry name" value="Carboxypeptidase-like, regulatory domain"/>
    <property type="match status" value="1"/>
</dbReference>
<evidence type="ECO:0000256" key="7">
    <source>
        <dbReference type="ARBA" id="ARBA00023237"/>
    </source>
</evidence>
<dbReference type="InterPro" id="IPR039426">
    <property type="entry name" value="TonB-dep_rcpt-like"/>
</dbReference>
<evidence type="ECO:0000256" key="1">
    <source>
        <dbReference type="ARBA" id="ARBA00004571"/>
    </source>
</evidence>
<comment type="similarity">
    <text evidence="8 9">Belongs to the TonB-dependent receptor family.</text>
</comment>
<dbReference type="Gene3D" id="2.40.170.20">
    <property type="entry name" value="TonB-dependent receptor, beta-barrel domain"/>
    <property type="match status" value="1"/>
</dbReference>
<proteinExistence type="inferred from homology"/>
<evidence type="ECO:0000313" key="13">
    <source>
        <dbReference type="Proteomes" id="UP001589585"/>
    </source>
</evidence>
<dbReference type="InterPro" id="IPR000531">
    <property type="entry name" value="Beta-barrel_TonB"/>
</dbReference>
<evidence type="ECO:0000313" key="12">
    <source>
        <dbReference type="EMBL" id="MFB9058107.1"/>
    </source>
</evidence>
<dbReference type="RefSeq" id="WP_379862348.1">
    <property type="nucleotide sequence ID" value="NZ_JBHMFC010000103.1"/>
</dbReference>
<dbReference type="PROSITE" id="PS52016">
    <property type="entry name" value="TONB_DEPENDENT_REC_3"/>
    <property type="match status" value="1"/>
</dbReference>
<keyword evidence="13" id="KW-1185">Reference proteome</keyword>
<evidence type="ECO:0000256" key="9">
    <source>
        <dbReference type="RuleBase" id="RU003357"/>
    </source>
</evidence>
<evidence type="ECO:0000256" key="8">
    <source>
        <dbReference type="PROSITE-ProRule" id="PRU01360"/>
    </source>
</evidence>
<dbReference type="InterPro" id="IPR037066">
    <property type="entry name" value="Plug_dom_sf"/>
</dbReference>
<feature type="domain" description="TonB-dependent receptor plug" evidence="11">
    <location>
        <begin position="121"/>
        <end position="229"/>
    </location>
</feature>
<sequence length="1042" mass="115420">MNKIDFIKKYCRYVLAFLIMVSYSAVYGQSKVITGTVLDDNSQPMPGVNVLEKGTTNGTMTDFDGNYSLKANQQSTLVFSFLGFTTQEIRVRDQNVVNVDLVTNTEALFEVVVVGYGTKNIRDVTGSIATVKTEELDRAPVANFDEALSGRMAGVYVTPTEGEPGQTGSIIIRGGNSITGDNRPLYVIDGVPMEDFDAGALSMNDIDTFDVLKDASATAIYGSRGANGVIMISTKRGKEGKASIMAKLESGVSWIPNTLPVMTPYDFVKLQEEVAYATGGDKVENFYKNWIDPELYKDVKGTNWQKEIFRMSLLKDYSVSMSGGSATTKFYTSFGLVDQEGTLLNTGFRKYNGSFRLDHALENVDLGLNVRYSNQRKYGAGARGVIEDAFSFRPVEPLVSDGLEDGIDLTEANLSRFNPVKTLRNTHKVNKSSDLRAVLTADIRISEKLKLMLKGAYAEGDNRDERFFGSETLKAKRYNNGVHGSLSDNRNYILSTSNVLTYDNTIDNHKFTGMLGYEYDIKSRESFTAGSKQIPFDGIGVDNLGLGVIADIPSSYKGKSSMLSYFTRLDYSYKGRYILSGSFRMDGSSRFQGDNKWGYFPAVSGAWRIIDEPFMRKLRKNKTLSELKLRAGWGVTGNNRVPDYATFNVLSSGVNSGYSYAGSYGPGYYVNDLADADLKWETTRQYNIGLDMAFMRNRLKVTVEAYQKNTDDLLLNAKVAPSSSFSSVWTNIGEVQNKGLETTIDFRNVKSKNFKWNTSFNISFNRNTVIKLTDGANELLTNPGWNNKVNEFQYASVVGQTVGKFYGLLSDGLYSVDDFVHVNNEGYVLKDDVADASGGAEQVIPGSMKYKDLDGNGIIDFNDRTVIGSPEPDFYGGFGNNLSWNNWDLSVFFNYSYGNEIFNMNKLEYETPTTKANYNYFSEVANRYSPTNPNGTINIVRGESAILGAPVPGNEVSNRLVEDGSFIKLKTVVISYRLPKLKMNGIEQVKLSLSAQNLYTWTNYSGYDPEVSVGRMGALSQGLDYSSYPASTTVTLGLNLSF</sequence>
<protein>
    <submittedName>
        <fullName evidence="12">SusC/RagA family TonB-linked outer membrane protein</fullName>
    </submittedName>
</protein>
<evidence type="ECO:0000256" key="2">
    <source>
        <dbReference type="ARBA" id="ARBA00022448"/>
    </source>
</evidence>
<evidence type="ECO:0000259" key="10">
    <source>
        <dbReference type="Pfam" id="PF00593"/>
    </source>
</evidence>
<keyword evidence="7 8" id="KW-0998">Cell outer membrane</keyword>
<keyword evidence="2 8" id="KW-0813">Transport</keyword>
<dbReference type="Pfam" id="PF07715">
    <property type="entry name" value="Plug"/>
    <property type="match status" value="1"/>
</dbReference>
<keyword evidence="3 8" id="KW-1134">Transmembrane beta strand</keyword>
<gene>
    <name evidence="12" type="ORF">ACFFU9_15290</name>
</gene>
<accession>A0ABV5FF64</accession>
<evidence type="ECO:0000256" key="5">
    <source>
        <dbReference type="ARBA" id="ARBA00023077"/>
    </source>
</evidence>
<dbReference type="InterPro" id="IPR036942">
    <property type="entry name" value="Beta-barrel_TonB_sf"/>
</dbReference>
<dbReference type="Pfam" id="PF13715">
    <property type="entry name" value="CarbopepD_reg_2"/>
    <property type="match status" value="1"/>
</dbReference>
<dbReference type="Pfam" id="PF00593">
    <property type="entry name" value="TonB_dep_Rec_b-barrel"/>
    <property type="match status" value="1"/>
</dbReference>
<evidence type="ECO:0000256" key="3">
    <source>
        <dbReference type="ARBA" id="ARBA00022452"/>
    </source>
</evidence>
<dbReference type="InterPro" id="IPR012910">
    <property type="entry name" value="Plug_dom"/>
</dbReference>
<dbReference type="EMBL" id="JBHMFC010000103">
    <property type="protein sequence ID" value="MFB9058107.1"/>
    <property type="molecule type" value="Genomic_DNA"/>
</dbReference>
<dbReference type="InterPro" id="IPR023996">
    <property type="entry name" value="TonB-dep_OMP_SusC/RagA"/>
</dbReference>
<dbReference type="InterPro" id="IPR008969">
    <property type="entry name" value="CarboxyPept-like_regulatory"/>
</dbReference>